<evidence type="ECO:0000313" key="1">
    <source>
        <dbReference type="EMBL" id="MBU9727808.1"/>
    </source>
</evidence>
<dbReference type="InterPro" id="IPR010388">
    <property type="entry name" value="Anaerobic_Co-chelatase"/>
</dbReference>
<dbReference type="RefSeq" id="WP_158353355.1">
    <property type="nucleotide sequence ID" value="NZ_JAHQCX010000014.1"/>
</dbReference>
<dbReference type="SUPFAM" id="SSF53800">
    <property type="entry name" value="Chelatase"/>
    <property type="match status" value="1"/>
</dbReference>
<comment type="caution">
    <text evidence="1">The sequence shown here is derived from an EMBL/GenBank/DDBJ whole genome shotgun (WGS) entry which is preliminary data.</text>
</comment>
<dbReference type="Proteomes" id="UP001314681">
    <property type="component" value="Unassembled WGS sequence"/>
</dbReference>
<dbReference type="Gene3D" id="3.40.50.1400">
    <property type="match status" value="2"/>
</dbReference>
<reference evidence="1 2" key="1">
    <citation type="submission" date="2021-06" db="EMBL/GenBank/DDBJ databases">
        <title>Description of novel taxa of the family Lachnospiraceae.</title>
        <authorList>
            <person name="Chaplin A.V."/>
            <person name="Sokolova S.R."/>
            <person name="Pikina A.P."/>
            <person name="Korzhanova M."/>
            <person name="Belova V."/>
            <person name="Korostin D."/>
            <person name="Efimov B.A."/>
        </authorList>
    </citation>
    <scope>NUCLEOTIDE SEQUENCE [LARGE SCALE GENOMIC DNA]</scope>
    <source>
        <strain evidence="1 2">ASD4241</strain>
    </source>
</reference>
<dbReference type="Pfam" id="PF06180">
    <property type="entry name" value="CbiK"/>
    <property type="match status" value="1"/>
</dbReference>
<protein>
    <submittedName>
        <fullName evidence="1">Sirohydrochlorin cobaltochelatase</fullName>
    </submittedName>
</protein>
<sequence>MIHDKAILLPLFGSTDKSAMARVLEPLEKRLCTAIPGCYICHCLLSSYILKKYRASNTSENSLTEALDQLAELGISQLIVQPLLLTTGTGYDLLRSGLEMYQSRFPHISLGKPILCDDWDYAALAEAVWQEFPAPAEDEVVLLMGHGSETGDNHVYHRLTEEFLLTGHPNIFIGTMRDWSMAKATAEQWQRDGYHKVRLLPFLLIAGRHVARDMIGSDPSSWKSRLEAAGFLVSYTAKGLGEYPYVQEQITSSCIQAAKKWPSL</sequence>
<name>A0ABS6KBC6_9FIRM</name>
<gene>
    <name evidence="1" type="ORF">KTH90_17500</name>
</gene>
<organism evidence="1 2">
    <name type="scientific">Diplocloster modestus</name>
    <dbReference type="NCBI Taxonomy" id="2850322"/>
    <lineage>
        <taxon>Bacteria</taxon>
        <taxon>Bacillati</taxon>
        <taxon>Bacillota</taxon>
        <taxon>Clostridia</taxon>
        <taxon>Lachnospirales</taxon>
        <taxon>Lachnospiraceae</taxon>
        <taxon>Diplocloster</taxon>
    </lineage>
</organism>
<accession>A0ABS6KBC6</accession>
<dbReference type="PIRSF" id="PIRSF033579">
    <property type="entry name" value="Anaer_Co_chel"/>
    <property type="match status" value="1"/>
</dbReference>
<dbReference type="EMBL" id="JAHQCX010000014">
    <property type="protein sequence ID" value="MBU9727808.1"/>
    <property type="molecule type" value="Genomic_DNA"/>
</dbReference>
<keyword evidence="2" id="KW-1185">Reference proteome</keyword>
<proteinExistence type="predicted"/>
<evidence type="ECO:0000313" key="2">
    <source>
        <dbReference type="Proteomes" id="UP001314681"/>
    </source>
</evidence>